<name>A0A846QME7_9BACT</name>
<dbReference type="AlphaFoldDB" id="A0A846QME7"/>
<dbReference type="PANTHER" id="PTHR44757:SF2">
    <property type="entry name" value="BIOFILM ARCHITECTURE MAINTENANCE PROTEIN MBAA"/>
    <property type="match status" value="1"/>
</dbReference>
<evidence type="ECO:0000259" key="4">
    <source>
        <dbReference type="PROSITE" id="PS50883"/>
    </source>
</evidence>
<dbReference type="PROSITE" id="PS50883">
    <property type="entry name" value="EAL"/>
    <property type="match status" value="1"/>
</dbReference>
<dbReference type="InterPro" id="IPR000700">
    <property type="entry name" value="PAS-assoc_C"/>
</dbReference>
<dbReference type="InterPro" id="IPR043128">
    <property type="entry name" value="Rev_trsase/Diguanyl_cyclase"/>
</dbReference>
<dbReference type="SUPFAM" id="SSF53850">
    <property type="entry name" value="Periplasmic binding protein-like II"/>
    <property type="match status" value="1"/>
</dbReference>
<proteinExistence type="predicted"/>
<dbReference type="SMART" id="SM00091">
    <property type="entry name" value="PAS"/>
    <property type="match status" value="2"/>
</dbReference>
<gene>
    <name evidence="6" type="ORF">GGQ74_001272</name>
</gene>
<comment type="caution">
    <text evidence="6">The sequence shown here is derived from an EMBL/GenBank/DDBJ whole genome shotgun (WGS) entry which is preliminary data.</text>
</comment>
<dbReference type="SMART" id="SM00086">
    <property type="entry name" value="PAC"/>
    <property type="match status" value="2"/>
</dbReference>
<dbReference type="Pfam" id="PF09084">
    <property type="entry name" value="NMT1"/>
    <property type="match status" value="1"/>
</dbReference>
<dbReference type="InterPro" id="IPR029787">
    <property type="entry name" value="Nucleotide_cyclase"/>
</dbReference>
<dbReference type="Pfam" id="PF00563">
    <property type="entry name" value="EAL"/>
    <property type="match status" value="1"/>
</dbReference>
<dbReference type="InterPro" id="IPR000160">
    <property type="entry name" value="GGDEF_dom"/>
</dbReference>
<feature type="domain" description="PAS" evidence="2">
    <location>
        <begin position="489"/>
        <end position="534"/>
    </location>
</feature>
<feature type="domain" description="PAC" evidence="3">
    <location>
        <begin position="562"/>
        <end position="614"/>
    </location>
</feature>
<dbReference type="EMBL" id="JAATJA010000001">
    <property type="protein sequence ID" value="NJB67632.1"/>
    <property type="molecule type" value="Genomic_DNA"/>
</dbReference>
<dbReference type="InterPro" id="IPR015168">
    <property type="entry name" value="SsuA/THI5"/>
</dbReference>
<dbReference type="Gene3D" id="3.20.20.450">
    <property type="entry name" value="EAL domain"/>
    <property type="match status" value="1"/>
</dbReference>
<accession>A0A846QME7</accession>
<dbReference type="CDD" id="cd01948">
    <property type="entry name" value="EAL"/>
    <property type="match status" value="1"/>
</dbReference>
<dbReference type="Proteomes" id="UP000580856">
    <property type="component" value="Unassembled WGS sequence"/>
</dbReference>
<dbReference type="PROSITE" id="PS50887">
    <property type="entry name" value="GGDEF"/>
    <property type="match status" value="1"/>
</dbReference>
<sequence length="1054" mass="117063">MLRSVLIVLLAVSALLCVPAQPLGAQGLEPVTLQLKFRHQFQFAGYYAAVEKGFYREEGLQVDLREGSSGTSPITALLSDDAQFAVHNTEALLDFLDGRPIVALAAIIQHSPAVLLVNPNSGVTRPADLVGKRIMLYKGHDAEILAMLMAAGVGYDNATIIPHSWSSDALSTAGIDAMSGYATNEPLELMDRNERFILFDPKAYGIDFYGDCLFTTRQEISNHPQRVQAFLRASLRGWEYALEHPEEMADLIRSRYAPNKTRAQLLLEAEILRGFILPELVPLGTMNPLRWRHIADKFASLGMAPPAANIDDFIYEPEVMLHSETLRLVLSAGTALAAVALAAVLALYLFNRRLRNAVAARTVELDEQRQTLETILQVSPFGLILGRGRVVEWANAAMARMLDREETSFAGMDSRQLYPNGAEYRRAGSLLVESLENTGIAAVDTIMLRGDETPVDVHLVMRHLDFDNPDRGYIAALMDITERKRNEESNRLAAQVFEQSNESIIITDSSNTIVDVNRTFTLLTGYTPAEALGKKPNVLKSGRHSSEFYTAMWRAIMDDGHWSGEIWNRKKDGELFPAWLRITTLRDAEGRVVNFIGTFSDLTREKKSDESIYRLNNYDVLTELPNRALFLNLLEQELAHAKTNDSGVGVILFDLDNFKTVNESMGIASGDELLLQTGQRLTAAFGGVFTAARLGSDEFALLVPGVKTTESIAPLIPRLQDAITPPYQLPHGEAFMSCSMGISLYPTDASSAEELMRNAENALHHARQTSPKSYAFFSTEMTLRASERLRLETALRHAVDRGEFVLFYQPKVEADTGRVEGAEALIRWMHPEWGIVPPDRFIPALEEGDLIHPVGEWVLREACAACVRIHAHGHADMRIAVNISPKQFLERDVVTLVRDTLDETGLPPAFLELEITEALLVQDVERVAGILAQLKKLGVTLAVDDFGTGYSSLRYLAEFPLDTLKIDRAFIVDVEHDRKSAAITTMVQSMAHTMGLHVVAEGVENDAQIDFLRNLGCVTVQGYYYSRPLPEDQFLRWLDAHPAPTQPSPNTCDH</sequence>
<dbReference type="NCBIfam" id="TIGR00254">
    <property type="entry name" value="GGDEF"/>
    <property type="match status" value="1"/>
</dbReference>
<dbReference type="InterPro" id="IPR000014">
    <property type="entry name" value="PAS"/>
</dbReference>
<keyword evidence="1" id="KW-0732">Signal</keyword>
<dbReference type="PANTHER" id="PTHR44757">
    <property type="entry name" value="DIGUANYLATE CYCLASE DGCP"/>
    <property type="match status" value="1"/>
</dbReference>
<dbReference type="SUPFAM" id="SSF55785">
    <property type="entry name" value="PYP-like sensor domain (PAS domain)"/>
    <property type="match status" value="2"/>
</dbReference>
<dbReference type="SMART" id="SM00052">
    <property type="entry name" value="EAL"/>
    <property type="match status" value="1"/>
</dbReference>
<evidence type="ECO:0000259" key="2">
    <source>
        <dbReference type="PROSITE" id="PS50112"/>
    </source>
</evidence>
<dbReference type="Gene3D" id="3.30.70.270">
    <property type="match status" value="1"/>
</dbReference>
<evidence type="ECO:0000313" key="7">
    <source>
        <dbReference type="Proteomes" id="UP000580856"/>
    </source>
</evidence>
<dbReference type="CDD" id="cd00130">
    <property type="entry name" value="PAS"/>
    <property type="match status" value="1"/>
</dbReference>
<reference evidence="6 7" key="1">
    <citation type="submission" date="2020-03" db="EMBL/GenBank/DDBJ databases">
        <title>Genomic Encyclopedia of Type Strains, Phase IV (KMG-IV): sequencing the most valuable type-strain genomes for metagenomic binning, comparative biology and taxonomic classification.</title>
        <authorList>
            <person name="Goeker M."/>
        </authorList>
    </citation>
    <scope>NUCLEOTIDE SEQUENCE [LARGE SCALE GENOMIC DNA]</scope>
    <source>
        <strain evidence="6 7">DSM 24233</strain>
    </source>
</reference>
<organism evidence="6 7">
    <name type="scientific">Desulfobaculum xiamenense</name>
    <dbReference type="NCBI Taxonomy" id="995050"/>
    <lineage>
        <taxon>Bacteria</taxon>
        <taxon>Pseudomonadati</taxon>
        <taxon>Thermodesulfobacteriota</taxon>
        <taxon>Desulfovibrionia</taxon>
        <taxon>Desulfovibrionales</taxon>
        <taxon>Desulfovibrionaceae</taxon>
        <taxon>Desulfobaculum</taxon>
    </lineage>
</organism>
<dbReference type="SUPFAM" id="SSF141868">
    <property type="entry name" value="EAL domain-like"/>
    <property type="match status" value="1"/>
</dbReference>
<dbReference type="Pfam" id="PF13426">
    <property type="entry name" value="PAS_9"/>
    <property type="match status" value="2"/>
</dbReference>
<dbReference type="PROSITE" id="PS50112">
    <property type="entry name" value="PAS"/>
    <property type="match status" value="1"/>
</dbReference>
<dbReference type="FunFam" id="3.20.20.450:FF:000001">
    <property type="entry name" value="Cyclic di-GMP phosphodiesterase yahA"/>
    <property type="match status" value="1"/>
</dbReference>
<dbReference type="Pfam" id="PF00990">
    <property type="entry name" value="GGDEF"/>
    <property type="match status" value="1"/>
</dbReference>
<dbReference type="Gene3D" id="3.40.190.10">
    <property type="entry name" value="Periplasmic binding protein-like II"/>
    <property type="match status" value="2"/>
</dbReference>
<dbReference type="PROSITE" id="PS00778">
    <property type="entry name" value="HIS_ACID_PHOSPHAT_2"/>
    <property type="match status" value="1"/>
</dbReference>
<dbReference type="Gene3D" id="3.30.450.20">
    <property type="entry name" value="PAS domain"/>
    <property type="match status" value="2"/>
</dbReference>
<dbReference type="InterPro" id="IPR001633">
    <property type="entry name" value="EAL_dom"/>
</dbReference>
<feature type="chain" id="PRO_5032540812" evidence="1">
    <location>
        <begin position="26"/>
        <end position="1054"/>
    </location>
</feature>
<dbReference type="InterPro" id="IPR035965">
    <property type="entry name" value="PAS-like_dom_sf"/>
</dbReference>
<dbReference type="SMART" id="SM00267">
    <property type="entry name" value="GGDEF"/>
    <property type="match status" value="1"/>
</dbReference>
<dbReference type="NCBIfam" id="TIGR00229">
    <property type="entry name" value="sensory_box"/>
    <property type="match status" value="1"/>
</dbReference>
<dbReference type="InterPro" id="IPR001610">
    <property type="entry name" value="PAC"/>
</dbReference>
<dbReference type="InterPro" id="IPR052155">
    <property type="entry name" value="Biofilm_reg_signaling"/>
</dbReference>
<evidence type="ECO:0000313" key="6">
    <source>
        <dbReference type="EMBL" id="NJB67632.1"/>
    </source>
</evidence>
<protein>
    <submittedName>
        <fullName evidence="6">Diguanylate cyclase (GGDEF)-like protein/PAS domain S-box-containing protein</fullName>
    </submittedName>
</protein>
<dbReference type="SUPFAM" id="SSF55073">
    <property type="entry name" value="Nucleotide cyclase"/>
    <property type="match status" value="1"/>
</dbReference>
<evidence type="ECO:0000259" key="3">
    <source>
        <dbReference type="PROSITE" id="PS50113"/>
    </source>
</evidence>
<evidence type="ECO:0000256" key="1">
    <source>
        <dbReference type="SAM" id="SignalP"/>
    </source>
</evidence>
<dbReference type="InterPro" id="IPR035919">
    <property type="entry name" value="EAL_sf"/>
</dbReference>
<evidence type="ECO:0000259" key="5">
    <source>
        <dbReference type="PROSITE" id="PS50887"/>
    </source>
</evidence>
<feature type="domain" description="EAL" evidence="4">
    <location>
        <begin position="788"/>
        <end position="1042"/>
    </location>
</feature>
<dbReference type="RefSeq" id="WP_167940670.1">
    <property type="nucleotide sequence ID" value="NZ_JAATJA010000001.1"/>
</dbReference>
<feature type="domain" description="GGDEF" evidence="5">
    <location>
        <begin position="646"/>
        <end position="779"/>
    </location>
</feature>
<dbReference type="PROSITE" id="PS50113">
    <property type="entry name" value="PAC"/>
    <property type="match status" value="1"/>
</dbReference>
<feature type="signal peptide" evidence="1">
    <location>
        <begin position="1"/>
        <end position="25"/>
    </location>
</feature>
<dbReference type="CDD" id="cd01949">
    <property type="entry name" value="GGDEF"/>
    <property type="match status" value="1"/>
</dbReference>
<dbReference type="InterPro" id="IPR033379">
    <property type="entry name" value="Acid_Pase_AS"/>
</dbReference>
<keyword evidence="7" id="KW-1185">Reference proteome</keyword>